<dbReference type="AlphaFoldDB" id="A0A1D6J6M6"/>
<reference evidence="2" key="1">
    <citation type="submission" date="2015-12" db="EMBL/GenBank/DDBJ databases">
        <title>Update maize B73 reference genome by single molecule sequencing technologies.</title>
        <authorList>
            <consortium name="Maize Genome Sequencing Project"/>
            <person name="Ware D."/>
        </authorList>
    </citation>
    <scope>NUCLEOTIDE SEQUENCE</scope>
    <source>
        <tissue evidence="2">Seedling</tissue>
    </source>
</reference>
<gene>
    <name evidence="2" type="ORF">ZEAMMB73_Zm00001d025353</name>
</gene>
<proteinExistence type="predicted"/>
<dbReference type="SUPFAM" id="SSF81995">
    <property type="entry name" value="beta-sandwich domain of Sec23/24"/>
    <property type="match status" value="1"/>
</dbReference>
<dbReference type="InterPro" id="IPR050550">
    <property type="entry name" value="SEC23_SEC24_subfamily"/>
</dbReference>
<dbReference type="InterPro" id="IPR036174">
    <property type="entry name" value="Znf_Sec23_Sec24_sf"/>
</dbReference>
<dbReference type="Pfam" id="PF04810">
    <property type="entry name" value="zf-Sec23_Sec24"/>
    <property type="match status" value="1"/>
</dbReference>
<dbReference type="GO" id="GO:0030127">
    <property type="term" value="C:COPII vesicle coat"/>
    <property type="evidence" value="ECO:0007669"/>
    <property type="project" value="InterPro"/>
</dbReference>
<evidence type="ECO:0000313" key="2">
    <source>
        <dbReference type="EMBL" id="AQK43572.1"/>
    </source>
</evidence>
<dbReference type="GO" id="GO:0006888">
    <property type="term" value="P:endoplasmic reticulum to Golgi vesicle-mediated transport"/>
    <property type="evidence" value="ECO:0007669"/>
    <property type="project" value="InterPro"/>
</dbReference>
<organism evidence="2">
    <name type="scientific">Zea mays</name>
    <name type="common">Maize</name>
    <dbReference type="NCBI Taxonomy" id="4577"/>
    <lineage>
        <taxon>Eukaryota</taxon>
        <taxon>Viridiplantae</taxon>
        <taxon>Streptophyta</taxon>
        <taxon>Embryophyta</taxon>
        <taxon>Tracheophyta</taxon>
        <taxon>Spermatophyta</taxon>
        <taxon>Magnoliopsida</taxon>
        <taxon>Liliopsida</taxon>
        <taxon>Poales</taxon>
        <taxon>Poaceae</taxon>
        <taxon>PACMAD clade</taxon>
        <taxon>Panicoideae</taxon>
        <taxon>Andropogonodae</taxon>
        <taxon>Andropogoneae</taxon>
        <taxon>Tripsacinae</taxon>
        <taxon>Zea</taxon>
    </lineage>
</organism>
<evidence type="ECO:0000259" key="1">
    <source>
        <dbReference type="Pfam" id="PF04810"/>
    </source>
</evidence>
<feature type="domain" description="Zinc finger Sec23/Sec24-type" evidence="1">
    <location>
        <begin position="51"/>
        <end position="83"/>
    </location>
</feature>
<dbReference type="InterPro" id="IPR036465">
    <property type="entry name" value="vWFA_dom_sf"/>
</dbReference>
<dbReference type="PANTHER" id="PTHR13803">
    <property type="entry name" value="SEC24-RELATED PROTEIN"/>
    <property type="match status" value="1"/>
</dbReference>
<name>A0A1D6J6M6_MAIZE</name>
<dbReference type="InterPro" id="IPR006895">
    <property type="entry name" value="Znf_Sec23_Sec24"/>
</dbReference>
<dbReference type="Gene3D" id="3.40.50.410">
    <property type="entry name" value="von Willebrand factor, type A domain"/>
    <property type="match status" value="1"/>
</dbReference>
<dbReference type="GO" id="GO:0006886">
    <property type="term" value="P:intracellular protein transport"/>
    <property type="evidence" value="ECO:0007669"/>
    <property type="project" value="InterPro"/>
</dbReference>
<dbReference type="Gene3D" id="2.60.40.1670">
    <property type="entry name" value="beta-sandwich domain of Sec23/24"/>
    <property type="match status" value="1"/>
</dbReference>
<dbReference type="PANTHER" id="PTHR13803:SF10">
    <property type="entry name" value="OS04G0412900 PROTEIN"/>
    <property type="match status" value="1"/>
</dbReference>
<dbReference type="Gene3D" id="2.30.30.380">
    <property type="entry name" value="Zn-finger domain of Sec23/24"/>
    <property type="match status" value="1"/>
</dbReference>
<protein>
    <submittedName>
        <fullName evidence="2">Sec23/sec24 transport family protein</fullName>
    </submittedName>
</protein>
<dbReference type="EMBL" id="CM000786">
    <property type="protein sequence ID" value="AQK43572.1"/>
    <property type="molecule type" value="Genomic_DNA"/>
</dbReference>
<accession>A0A1D6J6M6</accession>
<dbReference type="SUPFAM" id="SSF82919">
    <property type="entry name" value="Zn-finger domain of Sec23/24"/>
    <property type="match status" value="1"/>
</dbReference>
<sequence>MAVRASLACFPSDPALHAACGMPWGVAITPFSATDERGFPPATGTEGHLLPRCQSCFAYFNLLCPLDRWSWNCAICGAENDLSADAAARYARDGGHDPPEMRSAFVDLLLPVEEGEAAAAAAPTPVYVAAIDLSCKILQFLRKLYMFGASITFWLRLGELHSLILQLCSFIIRCSDSIGFLGGSRVGS</sequence>
<dbReference type="GO" id="GO:0008270">
    <property type="term" value="F:zinc ion binding"/>
    <property type="evidence" value="ECO:0007669"/>
    <property type="project" value="InterPro"/>
</dbReference>